<reference evidence="1" key="1">
    <citation type="journal article" date="2021" name="Proc. Natl. Acad. Sci. U.S.A.">
        <title>A Catalog of Tens of Thousands of Viruses from Human Metagenomes Reveals Hidden Associations with Chronic Diseases.</title>
        <authorList>
            <person name="Tisza M.J."/>
            <person name="Buck C.B."/>
        </authorList>
    </citation>
    <scope>NUCLEOTIDE SEQUENCE</scope>
    <source>
        <strain evidence="1">Ctrcb4</strain>
    </source>
</reference>
<name>A0A8S5RPR5_9VIRU</name>
<dbReference type="EMBL" id="BK059132">
    <property type="protein sequence ID" value="DAE33077.1"/>
    <property type="molecule type" value="Genomic_DNA"/>
</dbReference>
<evidence type="ECO:0000313" key="1">
    <source>
        <dbReference type="EMBL" id="DAE33077.1"/>
    </source>
</evidence>
<organism evidence="1">
    <name type="scientific">virus sp. ctrcb4</name>
    <dbReference type="NCBI Taxonomy" id="2825824"/>
    <lineage>
        <taxon>Viruses</taxon>
    </lineage>
</organism>
<sequence length="42" mass="4868">MFSFCNIIIVSYKFTTNSVLSYLNFIAMISKFFFIASKEVVC</sequence>
<accession>A0A8S5RPR5</accession>
<protein>
    <submittedName>
        <fullName evidence="1">Uncharacterized protein</fullName>
    </submittedName>
</protein>
<proteinExistence type="predicted"/>